<dbReference type="CDD" id="cd06223">
    <property type="entry name" value="PRTases_typeI"/>
    <property type="match status" value="1"/>
</dbReference>
<dbReference type="AlphaFoldDB" id="A0A136J892"/>
<evidence type="ECO:0000313" key="11">
    <source>
        <dbReference type="EMBL" id="KXJ93338.1"/>
    </source>
</evidence>
<comment type="pathway">
    <text evidence="2">Pyrimidine metabolism; UMP biosynthesis via salvage pathway; UMP from uracil: step 1/1.</text>
</comment>
<dbReference type="PANTHER" id="PTHR32315">
    <property type="entry name" value="ADENINE PHOSPHORIBOSYLTRANSFERASE"/>
    <property type="match status" value="1"/>
</dbReference>
<keyword evidence="9" id="KW-0342">GTP-binding</keyword>
<gene>
    <name evidence="11" type="ORF">Micbo1qcDRAFT_146361</name>
</gene>
<dbReference type="InterPro" id="IPR050054">
    <property type="entry name" value="UPRTase/APRTase"/>
</dbReference>
<feature type="domain" description="Phosphoribosyltransferase" evidence="10">
    <location>
        <begin position="52"/>
        <end position="196"/>
    </location>
</feature>
<evidence type="ECO:0000313" key="12">
    <source>
        <dbReference type="Proteomes" id="UP000070501"/>
    </source>
</evidence>
<dbReference type="Pfam" id="PF14681">
    <property type="entry name" value="UPRTase"/>
    <property type="match status" value="1"/>
</dbReference>
<name>A0A136J892_9PEZI</name>
<dbReference type="STRING" id="196109.A0A136J892"/>
<comment type="cofactor">
    <cofactor evidence="1">
        <name>Mg(2+)</name>
        <dbReference type="ChEBI" id="CHEBI:18420"/>
    </cofactor>
</comment>
<protein>
    <recommendedName>
        <fullName evidence="4">uracil phosphoribosyltransferase</fullName>
        <ecNumber evidence="4">2.4.2.9</ecNumber>
    </recommendedName>
</protein>
<dbReference type="NCBIfam" id="NF001097">
    <property type="entry name" value="PRK00129.1"/>
    <property type="match status" value="1"/>
</dbReference>
<evidence type="ECO:0000256" key="2">
    <source>
        <dbReference type="ARBA" id="ARBA00005180"/>
    </source>
</evidence>
<evidence type="ECO:0000256" key="5">
    <source>
        <dbReference type="ARBA" id="ARBA00022533"/>
    </source>
</evidence>
<keyword evidence="8" id="KW-0547">Nucleotide-binding</keyword>
<proteinExistence type="inferred from homology"/>
<evidence type="ECO:0000256" key="8">
    <source>
        <dbReference type="ARBA" id="ARBA00022741"/>
    </source>
</evidence>
<comment type="similarity">
    <text evidence="3">Belongs to the UPRTase family.</text>
</comment>
<evidence type="ECO:0000259" key="10">
    <source>
        <dbReference type="Pfam" id="PF14681"/>
    </source>
</evidence>
<organism evidence="11 12">
    <name type="scientific">Microdochium bolleyi</name>
    <dbReference type="NCBI Taxonomy" id="196109"/>
    <lineage>
        <taxon>Eukaryota</taxon>
        <taxon>Fungi</taxon>
        <taxon>Dikarya</taxon>
        <taxon>Ascomycota</taxon>
        <taxon>Pezizomycotina</taxon>
        <taxon>Sordariomycetes</taxon>
        <taxon>Xylariomycetidae</taxon>
        <taxon>Xylariales</taxon>
        <taxon>Microdochiaceae</taxon>
        <taxon>Microdochium</taxon>
    </lineage>
</organism>
<accession>A0A136J892</accession>
<sequence>MASSFTVPSDPEASKLLAQLRDTALPPAIVRRVTRDLTASLTKHVLTLPADGEQIAIIVVLRSGLAMVDPVMDFFPDDADTVIYHLGMFREKVSLQPVEYYNKLPPKNPRIKRAYVLDPLVATGGTATAVIGILKDWGVENITVFSLLGSRSGLETVANVWPEGTKVFAGGVDDGLDDKGYVKPGVGDIGDRLFGTALS</sequence>
<evidence type="ECO:0000256" key="7">
    <source>
        <dbReference type="ARBA" id="ARBA00022679"/>
    </source>
</evidence>
<keyword evidence="5" id="KW-0021">Allosteric enzyme</keyword>
<dbReference type="OrthoDB" id="10257085at2759"/>
<dbReference type="GO" id="GO:0005525">
    <property type="term" value="F:GTP binding"/>
    <property type="evidence" value="ECO:0007669"/>
    <property type="project" value="UniProtKB-KW"/>
</dbReference>
<dbReference type="Gene3D" id="3.40.50.2020">
    <property type="match status" value="1"/>
</dbReference>
<dbReference type="EMBL" id="KQ964248">
    <property type="protein sequence ID" value="KXJ93338.1"/>
    <property type="molecule type" value="Genomic_DNA"/>
</dbReference>
<reference evidence="12" key="1">
    <citation type="submission" date="2016-02" db="EMBL/GenBank/DDBJ databases">
        <title>Draft genome sequence of Microdochium bolleyi, a fungal endophyte of beachgrass.</title>
        <authorList>
            <consortium name="DOE Joint Genome Institute"/>
            <person name="David A.S."/>
            <person name="May G."/>
            <person name="Haridas S."/>
            <person name="Lim J."/>
            <person name="Wang M."/>
            <person name="Labutti K."/>
            <person name="Lipzen A."/>
            <person name="Barry K."/>
            <person name="Grigoriev I.V."/>
        </authorList>
    </citation>
    <scope>NUCLEOTIDE SEQUENCE [LARGE SCALE GENOMIC DNA]</scope>
    <source>
        <strain evidence="12">J235TASD1</strain>
    </source>
</reference>
<dbReference type="EC" id="2.4.2.9" evidence="4"/>
<dbReference type="SUPFAM" id="SSF53271">
    <property type="entry name" value="PRTase-like"/>
    <property type="match status" value="1"/>
</dbReference>
<keyword evidence="12" id="KW-1185">Reference proteome</keyword>
<evidence type="ECO:0000256" key="1">
    <source>
        <dbReference type="ARBA" id="ARBA00001946"/>
    </source>
</evidence>
<evidence type="ECO:0000256" key="6">
    <source>
        <dbReference type="ARBA" id="ARBA00022676"/>
    </source>
</evidence>
<dbReference type="GO" id="GO:0004845">
    <property type="term" value="F:uracil phosphoribosyltransferase activity"/>
    <property type="evidence" value="ECO:0007669"/>
    <property type="project" value="UniProtKB-EC"/>
</dbReference>
<evidence type="ECO:0000256" key="9">
    <source>
        <dbReference type="ARBA" id="ARBA00023134"/>
    </source>
</evidence>
<evidence type="ECO:0000256" key="3">
    <source>
        <dbReference type="ARBA" id="ARBA00009516"/>
    </source>
</evidence>
<keyword evidence="6 11" id="KW-0328">Glycosyltransferase</keyword>
<dbReference type="PANTHER" id="PTHR32315:SF4">
    <property type="entry name" value="URACIL PHOSPHORIBOSYLTRANSFERASE, CHLOROPLASTIC"/>
    <property type="match status" value="1"/>
</dbReference>
<evidence type="ECO:0000256" key="4">
    <source>
        <dbReference type="ARBA" id="ARBA00011894"/>
    </source>
</evidence>
<keyword evidence="7 11" id="KW-0808">Transferase</keyword>
<dbReference type="InterPro" id="IPR029057">
    <property type="entry name" value="PRTase-like"/>
</dbReference>
<dbReference type="InterPro" id="IPR000836">
    <property type="entry name" value="PRTase_dom"/>
</dbReference>
<dbReference type="Proteomes" id="UP000070501">
    <property type="component" value="Unassembled WGS sequence"/>
</dbReference>
<dbReference type="InParanoid" id="A0A136J892"/>